<sequence>MRALARLAPSPAERLADLAVSALVDEAELSPKPALVDRRGQGAHSDLTLGLMLTSAQALQPCFQAMAEAAERGLPAAELRCLIGQLGRDGEAAMLQVTGGVNTHRGAIWALGLLVTAAVHERPTSAQALCLAAGRLANLPDPGAPQAAPSHGQRVAQRYGVGGARAEAAAGFPAIHQRGLPQLRASRQASAGEQNARLDALLAIMTALDDTCVLHRAGPAALTSMQQGARAVLQAGGSASLAGRRQLLILDRQLLAANASPGGAADLLAATLLVDRLEPRLPGDL</sequence>
<evidence type="ECO:0000256" key="2">
    <source>
        <dbReference type="ARBA" id="ARBA00022679"/>
    </source>
</evidence>
<dbReference type="AlphaFoldDB" id="A0A0U4P1S9"/>
<evidence type="ECO:0000313" key="6">
    <source>
        <dbReference type="EMBL" id="ALZ84881.1"/>
    </source>
</evidence>
<dbReference type="GO" id="GO:0005524">
    <property type="term" value="F:ATP binding"/>
    <property type="evidence" value="ECO:0007669"/>
    <property type="project" value="UniProtKB-KW"/>
</dbReference>
<dbReference type="Proteomes" id="UP000064137">
    <property type="component" value="Chromosome"/>
</dbReference>
<dbReference type="EMBL" id="CP013987">
    <property type="protein sequence ID" value="ALZ84881.1"/>
    <property type="molecule type" value="Genomic_DNA"/>
</dbReference>
<keyword evidence="4 5" id="KW-0067">ATP-binding</keyword>
<comment type="similarity">
    <text evidence="5">Belongs to the CitG/MdcB family.</text>
</comment>
<evidence type="ECO:0000313" key="7">
    <source>
        <dbReference type="Proteomes" id="UP000064137"/>
    </source>
</evidence>
<dbReference type="OrthoDB" id="114886at2"/>
<dbReference type="PANTHER" id="PTHR30201">
    <property type="entry name" value="TRIPHOSPHORIBOSYL-DEPHOSPHO-COA SYNTHASE"/>
    <property type="match status" value="1"/>
</dbReference>
<name>A0A0U4P1S9_9PSED</name>
<keyword evidence="2 5" id="KW-0808">Transferase</keyword>
<dbReference type="PANTHER" id="PTHR30201:SF2">
    <property type="entry name" value="2-(5''-TRIPHOSPHORIBOSYL)-3'-DEPHOSPHOCOENZYME-A SYNTHASE"/>
    <property type="match status" value="1"/>
</dbReference>
<keyword evidence="3 5" id="KW-0547">Nucleotide-binding</keyword>
<evidence type="ECO:0000256" key="4">
    <source>
        <dbReference type="ARBA" id="ARBA00022840"/>
    </source>
</evidence>
<dbReference type="RefSeq" id="WP_059315056.1">
    <property type="nucleotide sequence ID" value="NZ_CP013987.1"/>
</dbReference>
<accession>A0A0U4P1S9</accession>
<dbReference type="GO" id="GO:0051191">
    <property type="term" value="P:prosthetic group biosynthetic process"/>
    <property type="evidence" value="ECO:0007669"/>
    <property type="project" value="TreeGrafter"/>
</dbReference>
<evidence type="ECO:0000256" key="3">
    <source>
        <dbReference type="ARBA" id="ARBA00022741"/>
    </source>
</evidence>
<gene>
    <name evidence="5" type="primary">mdcB</name>
    <name evidence="6" type="ORF">APT59_12025</name>
</gene>
<evidence type="ECO:0000256" key="5">
    <source>
        <dbReference type="HAMAP-Rule" id="MF_01883"/>
    </source>
</evidence>
<comment type="function">
    <text evidence="5">Involved in the formation of 2-(5''-phosphoribosyl)-3'-dephosphocoenzyme-A, the prosthetic group of the acyl-carrier protein of the malonate decarboxylase.</text>
</comment>
<comment type="catalytic activity">
    <reaction evidence="1 5">
        <text>3'-dephospho-CoA + ATP = 2'-(5''-triphospho-alpha-D-ribosyl)-3'-dephospho-CoA + adenine</text>
        <dbReference type="Rhea" id="RHEA:15117"/>
        <dbReference type="ChEBI" id="CHEBI:16708"/>
        <dbReference type="ChEBI" id="CHEBI:30616"/>
        <dbReference type="ChEBI" id="CHEBI:57328"/>
        <dbReference type="ChEBI" id="CHEBI:61378"/>
        <dbReference type="EC" id="2.4.2.52"/>
    </reaction>
</comment>
<dbReference type="HAMAP" id="MF_01883">
    <property type="entry name" value="MdcB"/>
    <property type="match status" value="1"/>
</dbReference>
<protein>
    <recommendedName>
        <fullName evidence="5">Probable 2-(5''-triphosphoribosyl)-3'-dephosphocoenzyme-A synthase</fullName>
        <shortName evidence="5">2-(5''-triphosphoribosyl)-3'-dephospho-CoA synthase</shortName>
        <ecNumber evidence="5">2.4.2.52</ecNumber>
    </recommendedName>
</protein>
<dbReference type="KEGG" id="por:APT59_12025"/>
<dbReference type="NCBIfam" id="NF002315">
    <property type="entry name" value="PRK01237.1"/>
    <property type="match status" value="1"/>
</dbReference>
<evidence type="ECO:0000256" key="1">
    <source>
        <dbReference type="ARBA" id="ARBA00001210"/>
    </source>
</evidence>
<dbReference type="NCBIfam" id="TIGR03132">
    <property type="entry name" value="malonate_mdcB"/>
    <property type="match status" value="1"/>
</dbReference>
<reference evidence="6 7" key="1">
    <citation type="submission" date="2016-01" db="EMBL/GenBank/DDBJ databases">
        <title>Annotation of Pseudomonas oryzihabitans USDA-ARS-USMARC-56511.</title>
        <authorList>
            <person name="Harhay G.P."/>
            <person name="Harhay D.M."/>
            <person name="Smith T.P.L."/>
            <person name="Bono J.L."/>
            <person name="Heaton M.P."/>
            <person name="Clawson M.L."/>
            <person name="Chitko-Mckown C.G."/>
            <person name="Capik S.F."/>
            <person name="DeDonder K.D."/>
            <person name="Apley M.D."/>
            <person name="Lubbers B.V."/>
            <person name="White B.J."/>
            <person name="Larson R.L."/>
        </authorList>
    </citation>
    <scope>NUCLEOTIDE SEQUENCE [LARGE SCALE GENOMIC DNA]</scope>
    <source>
        <strain evidence="6 7">USDA-ARS-USMARC-56511</strain>
    </source>
</reference>
<organism evidence="6 7">
    <name type="scientific">Pseudomonas oryzihabitans</name>
    <dbReference type="NCBI Taxonomy" id="47885"/>
    <lineage>
        <taxon>Bacteria</taxon>
        <taxon>Pseudomonadati</taxon>
        <taxon>Pseudomonadota</taxon>
        <taxon>Gammaproteobacteria</taxon>
        <taxon>Pseudomonadales</taxon>
        <taxon>Pseudomonadaceae</taxon>
        <taxon>Pseudomonas</taxon>
    </lineage>
</organism>
<dbReference type="InterPro" id="IPR002736">
    <property type="entry name" value="CitG"/>
</dbReference>
<dbReference type="Pfam" id="PF01874">
    <property type="entry name" value="CitG"/>
    <property type="match status" value="1"/>
</dbReference>
<dbReference type="GO" id="GO:0046917">
    <property type="term" value="F:triphosphoribosyl-dephospho-CoA synthase activity"/>
    <property type="evidence" value="ECO:0007669"/>
    <property type="project" value="UniProtKB-UniRule"/>
</dbReference>
<dbReference type="Gene3D" id="1.10.4200.10">
    <property type="entry name" value="Triphosphoribosyl-dephospho-CoA protein"/>
    <property type="match status" value="2"/>
</dbReference>
<dbReference type="EC" id="2.4.2.52" evidence="5"/>
<proteinExistence type="inferred from homology"/>
<dbReference type="InterPro" id="IPR017555">
    <property type="entry name" value="TriPribosyl-deP-CoA_syn"/>
</dbReference>